<sequence>MAPTTQAASQTWVGEAGLLLKRAIAADSRQPDAYYQMGILDQQQLQWQASVAMLSPR</sequence>
<dbReference type="RefSeq" id="WP_348266118.1">
    <property type="nucleotide sequence ID" value="NZ_CP121194.1"/>
</dbReference>
<name>A0AAU7CTC6_9BACT</name>
<organism evidence="1">
    <name type="scientific">Edaphobacter paludis</name>
    <dbReference type="NCBI Taxonomy" id="3035702"/>
    <lineage>
        <taxon>Bacteria</taxon>
        <taxon>Pseudomonadati</taxon>
        <taxon>Acidobacteriota</taxon>
        <taxon>Terriglobia</taxon>
        <taxon>Terriglobales</taxon>
        <taxon>Acidobacteriaceae</taxon>
        <taxon>Edaphobacter</taxon>
    </lineage>
</organism>
<gene>
    <name evidence="1" type="ORF">P4G45_08860</name>
    <name evidence="2" type="ORF">P8936_09310</name>
</gene>
<evidence type="ECO:0000313" key="2">
    <source>
        <dbReference type="EMBL" id="XBH11914.1"/>
    </source>
</evidence>
<dbReference type="EMBL" id="CP121195">
    <property type="protein sequence ID" value="XBH11914.1"/>
    <property type="molecule type" value="Genomic_DNA"/>
</dbReference>
<dbReference type="EMBL" id="CP121194">
    <property type="protein sequence ID" value="XBH08609.1"/>
    <property type="molecule type" value="Genomic_DNA"/>
</dbReference>
<dbReference type="AlphaFoldDB" id="A0AAU7CTC6"/>
<accession>A0AAU7CTC6</accession>
<reference evidence="1" key="1">
    <citation type="submission" date="2023-03" db="EMBL/GenBank/DDBJ databases">
        <title>Edaphobacter sp.</title>
        <authorList>
            <person name="Huber K.J."/>
            <person name="Papendorf J."/>
            <person name="Pilke C."/>
            <person name="Bunk B."/>
            <person name="Sproeer C."/>
            <person name="Pester M."/>
        </authorList>
    </citation>
    <scope>NUCLEOTIDE SEQUENCE</scope>
    <source>
        <strain evidence="1">DSM 109919</strain>
        <strain evidence="2">DSM 109920</strain>
    </source>
</reference>
<accession>A0AAU7D2B2</accession>
<protein>
    <submittedName>
        <fullName evidence="1">Uncharacterized protein</fullName>
    </submittedName>
</protein>
<proteinExistence type="predicted"/>
<dbReference type="KEGG" id="epl:P4G45_08860"/>
<evidence type="ECO:0000313" key="1">
    <source>
        <dbReference type="EMBL" id="XBH08609.1"/>
    </source>
</evidence>